<name>C2KVI8_9FIRM</name>
<dbReference type="STRING" id="585501.HMPREF6123_0507"/>
<evidence type="ECO:0000256" key="1">
    <source>
        <dbReference type="ARBA" id="ARBA00022747"/>
    </source>
</evidence>
<dbReference type="GO" id="GO:0009307">
    <property type="term" value="P:DNA restriction-modification system"/>
    <property type="evidence" value="ECO:0007669"/>
    <property type="project" value="UniProtKB-KW"/>
</dbReference>
<sequence length="69" mass="7879">MLNTFVKALLESDYFENAVISKIRGGTQKFISLGDIRKLEICLPPIEVQESFKEFAYHVNKSKFASHSN</sequence>
<dbReference type="Gene3D" id="3.90.220.20">
    <property type="entry name" value="DNA methylase specificity domains"/>
    <property type="match status" value="1"/>
</dbReference>
<evidence type="ECO:0000313" key="3">
    <source>
        <dbReference type="EMBL" id="EEJ52213.1"/>
    </source>
</evidence>
<evidence type="ECO:0000313" key="4">
    <source>
        <dbReference type="Proteomes" id="UP000004121"/>
    </source>
</evidence>
<gene>
    <name evidence="3" type="ORF">HMPREF6123_0507</name>
</gene>
<keyword evidence="4" id="KW-1185">Reference proteome</keyword>
<dbReference type="EMBL" id="ACKX01000055">
    <property type="protein sequence ID" value="EEJ52213.1"/>
    <property type="molecule type" value="Genomic_DNA"/>
</dbReference>
<proteinExistence type="predicted"/>
<protein>
    <recommendedName>
        <fullName evidence="5">Type I restriction modification DNA specificity domain-containing protein</fullName>
    </recommendedName>
</protein>
<comment type="caution">
    <text evidence="3">The sequence shown here is derived from an EMBL/GenBank/DDBJ whole genome shotgun (WGS) entry which is preliminary data.</text>
</comment>
<keyword evidence="2" id="KW-0238">DNA-binding</keyword>
<evidence type="ECO:0000256" key="2">
    <source>
        <dbReference type="ARBA" id="ARBA00023125"/>
    </source>
</evidence>
<dbReference type="InParanoid" id="C2KVI8"/>
<dbReference type="HOGENOM" id="CLU_2771860_0_0_9"/>
<dbReference type="AlphaFoldDB" id="C2KVI8"/>
<dbReference type="Proteomes" id="UP000004121">
    <property type="component" value="Unassembled WGS sequence"/>
</dbReference>
<accession>C2KVI8</accession>
<dbReference type="eggNOG" id="COG0732">
    <property type="taxonomic scope" value="Bacteria"/>
</dbReference>
<evidence type="ECO:0008006" key="5">
    <source>
        <dbReference type="Google" id="ProtNLM"/>
    </source>
</evidence>
<organism evidence="3 4">
    <name type="scientific">Oribacterium sinus F0268</name>
    <dbReference type="NCBI Taxonomy" id="585501"/>
    <lineage>
        <taxon>Bacteria</taxon>
        <taxon>Bacillati</taxon>
        <taxon>Bacillota</taxon>
        <taxon>Clostridia</taxon>
        <taxon>Lachnospirales</taxon>
        <taxon>Lachnospiraceae</taxon>
        <taxon>Oribacterium</taxon>
    </lineage>
</organism>
<keyword evidence="1" id="KW-0680">Restriction system</keyword>
<dbReference type="GO" id="GO:0003677">
    <property type="term" value="F:DNA binding"/>
    <property type="evidence" value="ECO:0007669"/>
    <property type="project" value="UniProtKB-KW"/>
</dbReference>
<reference evidence="3 4" key="1">
    <citation type="submission" date="2009-04" db="EMBL/GenBank/DDBJ databases">
        <authorList>
            <person name="Qin X."/>
            <person name="Bachman B."/>
            <person name="Battles P."/>
            <person name="Bell A."/>
            <person name="Bess C."/>
            <person name="Bickham C."/>
            <person name="Chaboub L."/>
            <person name="Chen D."/>
            <person name="Coyle M."/>
            <person name="Deiros D.R."/>
            <person name="Dinh H."/>
            <person name="Forbes L."/>
            <person name="Fowler G."/>
            <person name="Francisco L."/>
            <person name="Fu Q."/>
            <person name="Gubbala S."/>
            <person name="Hale W."/>
            <person name="Han Y."/>
            <person name="Hemphill L."/>
            <person name="Highlander S.K."/>
            <person name="Hirani K."/>
            <person name="Hogues M."/>
            <person name="Jackson L."/>
            <person name="Jakkamsetti A."/>
            <person name="Javaid M."/>
            <person name="Jiang H."/>
            <person name="Korchina V."/>
            <person name="Kovar C."/>
            <person name="Lara F."/>
            <person name="Lee S."/>
            <person name="Mata R."/>
            <person name="Mathew T."/>
            <person name="Moen C."/>
            <person name="Morales K."/>
            <person name="Munidasa M."/>
            <person name="Nazareth L."/>
            <person name="Ngo R."/>
            <person name="Nguyen L."/>
            <person name="Okwuonu G."/>
            <person name="Ongeri F."/>
            <person name="Patil S."/>
            <person name="Petrosino J."/>
            <person name="Pham C."/>
            <person name="Pham P."/>
            <person name="Pu L.-L."/>
            <person name="Puazo M."/>
            <person name="Raj R."/>
            <person name="Reid J."/>
            <person name="Rouhana J."/>
            <person name="Saada N."/>
            <person name="Shang Y."/>
            <person name="Simmons D."/>
            <person name="Thornton R."/>
            <person name="Warren J."/>
            <person name="Weissenberger G."/>
            <person name="Zhang J."/>
            <person name="Zhang L."/>
            <person name="Zhou C."/>
            <person name="Zhu D."/>
            <person name="Muzny D."/>
            <person name="Worley K."/>
            <person name="Gibbs R."/>
        </authorList>
    </citation>
    <scope>NUCLEOTIDE SEQUENCE [LARGE SCALE GENOMIC DNA]</scope>
    <source>
        <strain evidence="3 4">F0268</strain>
    </source>
</reference>
<dbReference type="InterPro" id="IPR044946">
    <property type="entry name" value="Restrct_endonuc_typeI_TRD_sf"/>
</dbReference>
<dbReference type="SUPFAM" id="SSF116734">
    <property type="entry name" value="DNA methylase specificity domain"/>
    <property type="match status" value="1"/>
</dbReference>